<evidence type="ECO:0000256" key="1">
    <source>
        <dbReference type="ARBA" id="ARBA00004167"/>
    </source>
</evidence>
<keyword evidence="2 5" id="KW-0812">Transmembrane</keyword>
<sequence>MQALSTLIEAIGWALLHSLWQFSAIAILLYVAIRIATPKRTRLVYALSCFGMILCLSIPFISILLQMNVAGAPVTIPQLSSAQPVFQLSSIAIIASTGSYLQAFEKMIAEHIHQIVFVWLSIVGLLSLRFVMGLSWMHWQSRYPLNQNHFYLQHMVDELSKKLQLKLSVKLRVVNHVVGPVTMGCFKPMVLLPAALVCKLDVRMLEALLAHELAHIKRYDYVFNLLQNVVEILFFYHPAVWWISKQICYERENIADDIAAEILGEPRRLALALQELELFQFSTSQLALGAHGGDLMSRITRLIRPQQQSFGWRSMVVSLGVVAMSAALVAQADNLDFIDRQTQLPKPHFSNTIASEVGDRNEDIGAKSTALELSSTSIPAGAPSKVDESLDAPSYLPLNSTGSLMSGVNGGSSSTPDVTKLAMHATPVVELEAMPLLRPESIQTTSERPTTNQAAPSHLIDAPDGKVLQFKSPRIDLSDANCRPNLPALSYKIVPSGVSMVKVTVAENGSILSVSNIKSSGLVELDEALKNAVSKASCKAVPGIVNGQAYASETTLALDWSTFVNRVQQSNERDIPSLDQNTTHAAIVHLDGAECKPEYPKASVRNLEEGITEAQIDVSVDGRISNVKVVRSSGFRGLDKSLVATLMSGNCKASPSKMNGVAVASTIEFAHVWKLSTAK</sequence>
<dbReference type="InterPro" id="IPR052173">
    <property type="entry name" value="Beta-lactam_resp_regulator"/>
</dbReference>
<dbReference type="InterPro" id="IPR037682">
    <property type="entry name" value="TonB_C"/>
</dbReference>
<evidence type="ECO:0000256" key="2">
    <source>
        <dbReference type="ARBA" id="ARBA00022692"/>
    </source>
</evidence>
<keyword evidence="4 5" id="KW-0472">Membrane</keyword>
<protein>
    <submittedName>
        <fullName evidence="7">M56 family metallopeptidase</fullName>
    </submittedName>
</protein>
<evidence type="ECO:0000256" key="3">
    <source>
        <dbReference type="ARBA" id="ARBA00022989"/>
    </source>
</evidence>
<dbReference type="InterPro" id="IPR008756">
    <property type="entry name" value="Peptidase_M56"/>
</dbReference>
<gene>
    <name evidence="7" type="ORF">RF679_09945</name>
</gene>
<accession>A0ABY9RF95</accession>
<reference evidence="7" key="1">
    <citation type="submission" date="2023-09" db="EMBL/GenBank/DDBJ databases">
        <title>Undibacterium sp. 20NA77.5 isolated from freshwater.</title>
        <authorList>
            <person name="Le V."/>
            <person name="Ko S.-R."/>
            <person name="Ahn C.-Y."/>
            <person name="Oh H.-M."/>
        </authorList>
    </citation>
    <scope>NUCLEOTIDE SEQUENCE</scope>
    <source>
        <strain evidence="7">20NA77.5</strain>
    </source>
</reference>
<dbReference type="CDD" id="cd07341">
    <property type="entry name" value="M56_BlaR1_MecR1_like"/>
    <property type="match status" value="1"/>
</dbReference>
<name>A0ABY9RF95_9BURK</name>
<dbReference type="Pfam" id="PF05569">
    <property type="entry name" value="Peptidase_M56"/>
    <property type="match status" value="1"/>
</dbReference>
<comment type="subcellular location">
    <subcellularLocation>
        <location evidence="1">Membrane</location>
        <topology evidence="1">Single-pass membrane protein</topology>
    </subcellularLocation>
</comment>
<dbReference type="PANTHER" id="PTHR34978">
    <property type="entry name" value="POSSIBLE SENSOR-TRANSDUCER PROTEIN BLAR"/>
    <property type="match status" value="1"/>
</dbReference>
<feature type="transmembrane region" description="Helical" evidence="5">
    <location>
        <begin position="116"/>
        <end position="139"/>
    </location>
</feature>
<feature type="transmembrane region" description="Helical" evidence="5">
    <location>
        <begin position="43"/>
        <end position="65"/>
    </location>
</feature>
<feature type="transmembrane region" description="Helical" evidence="5">
    <location>
        <begin position="85"/>
        <end position="104"/>
    </location>
</feature>
<dbReference type="RefSeq" id="WP_309480486.1">
    <property type="nucleotide sequence ID" value="NZ_CP133720.1"/>
</dbReference>
<dbReference type="SUPFAM" id="SSF74653">
    <property type="entry name" value="TolA/TonB C-terminal domain"/>
    <property type="match status" value="2"/>
</dbReference>
<organism evidence="7 8">
    <name type="scientific">Undibacterium cyanobacteriorum</name>
    <dbReference type="NCBI Taxonomy" id="3073561"/>
    <lineage>
        <taxon>Bacteria</taxon>
        <taxon>Pseudomonadati</taxon>
        <taxon>Pseudomonadota</taxon>
        <taxon>Betaproteobacteria</taxon>
        <taxon>Burkholderiales</taxon>
        <taxon>Oxalobacteraceae</taxon>
        <taxon>Undibacterium</taxon>
    </lineage>
</organism>
<evidence type="ECO:0000313" key="7">
    <source>
        <dbReference type="EMBL" id="WMW78985.1"/>
    </source>
</evidence>
<dbReference type="PROSITE" id="PS52015">
    <property type="entry name" value="TONB_CTD"/>
    <property type="match status" value="2"/>
</dbReference>
<dbReference type="Pfam" id="PF13103">
    <property type="entry name" value="TonB_2"/>
    <property type="match status" value="1"/>
</dbReference>
<evidence type="ECO:0000256" key="5">
    <source>
        <dbReference type="SAM" id="Phobius"/>
    </source>
</evidence>
<dbReference type="InterPro" id="IPR006260">
    <property type="entry name" value="TonB/TolA_C"/>
</dbReference>
<dbReference type="Gene3D" id="3.30.2010.10">
    <property type="entry name" value="Metalloproteases ('zincins'), catalytic domain"/>
    <property type="match status" value="1"/>
</dbReference>
<dbReference type="EMBL" id="CP133720">
    <property type="protein sequence ID" value="WMW78985.1"/>
    <property type="molecule type" value="Genomic_DNA"/>
</dbReference>
<dbReference type="NCBIfam" id="TIGR01352">
    <property type="entry name" value="tonB_Cterm"/>
    <property type="match status" value="1"/>
</dbReference>
<keyword evidence="8" id="KW-1185">Reference proteome</keyword>
<evidence type="ECO:0000259" key="6">
    <source>
        <dbReference type="PROSITE" id="PS52015"/>
    </source>
</evidence>
<feature type="domain" description="TonB C-terminal" evidence="6">
    <location>
        <begin position="584"/>
        <end position="679"/>
    </location>
</feature>
<proteinExistence type="predicted"/>
<feature type="domain" description="TonB C-terminal" evidence="6">
    <location>
        <begin position="471"/>
        <end position="565"/>
    </location>
</feature>
<evidence type="ECO:0000256" key="4">
    <source>
        <dbReference type="ARBA" id="ARBA00023136"/>
    </source>
</evidence>
<evidence type="ECO:0000313" key="8">
    <source>
        <dbReference type="Proteomes" id="UP001181355"/>
    </source>
</evidence>
<dbReference type="Pfam" id="PF03544">
    <property type="entry name" value="TonB_C"/>
    <property type="match status" value="1"/>
</dbReference>
<dbReference type="PANTHER" id="PTHR34978:SF3">
    <property type="entry name" value="SLR0241 PROTEIN"/>
    <property type="match status" value="1"/>
</dbReference>
<feature type="transmembrane region" description="Helical" evidence="5">
    <location>
        <begin position="12"/>
        <end position="31"/>
    </location>
</feature>
<dbReference type="Proteomes" id="UP001181355">
    <property type="component" value="Chromosome"/>
</dbReference>
<keyword evidence="3 5" id="KW-1133">Transmembrane helix</keyword>
<dbReference type="Gene3D" id="3.30.1150.10">
    <property type="match status" value="2"/>
</dbReference>